<proteinExistence type="inferred from homology"/>
<feature type="region of interest" description="Disordered" evidence="4">
    <location>
        <begin position="335"/>
        <end position="378"/>
    </location>
</feature>
<evidence type="ECO:0008006" key="7">
    <source>
        <dbReference type="Google" id="ProtNLM"/>
    </source>
</evidence>
<name>A0ABQ9ZBZ8_9CRUS</name>
<dbReference type="Pfam" id="PF04636">
    <property type="entry name" value="PA26"/>
    <property type="match status" value="2"/>
</dbReference>
<sequence length="665" mass="72945">MYLKVESVSAVEIASTTSRLSGAVNPLSTSTSQRQGVTKIPVPLQHRLGGGAAAAAAVAAAASAATGASACTPDEIYCYTQSNSNINRTTSLPFNHHHQQEQYQYHHYYNQAAAATATTAALNRGFSRLQPPAAQHHYNPASAIANSSPIMGIHHIDATAFASTVDVQHGPGRPDRLEQVMGLHPQYMKIFNKSQSFIMRGDGPLPYPYRHYIAIMAAGRHQCSYLIQQQVSEFLQQGGDQRWLNGLHAIPAKLRDLYEINKILAHRPWLITKHHIEKLTKGSDSWSLGELVHALVILSHYHAISSFVFGVGIGDGEDEPPCCCPSVGVVVGHKTSAGSPTTATATGNGGSGQSTPNSASGSPPTVANGNGGGSPLVLGTANREIEKASARIVVAGSNQGSKSYSGCGSPNEPRSGASSRRGTNDFGMMQDHEVMAGGLDGLMKRMKNLAERRQEYSAEEQTKRYEHVESQSAELGVVGSSAAVDGFSSSRPKPEISQFIDDPDFTYQDFARRGSVNLIPTFRIQDYSWDDHAFSLVNRLYNDVGNLLDDKFRLMYQLTYNFMGSKRDVDTSRFRTAIWNYIQCMFGIRHDDYDYGEVNQVLERSLKAYIKAVVCFPERVTRENYNGVLKELHHSEKIHVNLMLLEARIQAELLYSLRAVMRYMI</sequence>
<evidence type="ECO:0000256" key="2">
    <source>
        <dbReference type="ARBA" id="ARBA00008350"/>
    </source>
</evidence>
<dbReference type="InterPro" id="IPR029032">
    <property type="entry name" value="AhpD-like"/>
</dbReference>
<keyword evidence="6" id="KW-1185">Reference proteome</keyword>
<feature type="compositionally biased region" description="Low complexity" evidence="4">
    <location>
        <begin position="335"/>
        <end position="346"/>
    </location>
</feature>
<dbReference type="SUPFAM" id="SSF69118">
    <property type="entry name" value="AhpD-like"/>
    <property type="match status" value="1"/>
</dbReference>
<dbReference type="Proteomes" id="UP001234178">
    <property type="component" value="Unassembled WGS sequence"/>
</dbReference>
<evidence type="ECO:0000256" key="3">
    <source>
        <dbReference type="ARBA" id="ARBA00022490"/>
    </source>
</evidence>
<dbReference type="PANTHER" id="PTHR12474">
    <property type="entry name" value="P53 REGULATED PA26 NUCLEAR PROTEIN SESTRIN"/>
    <property type="match status" value="1"/>
</dbReference>
<gene>
    <name evidence="5" type="ORF">OUZ56_019555</name>
</gene>
<evidence type="ECO:0000256" key="4">
    <source>
        <dbReference type="SAM" id="MobiDB-lite"/>
    </source>
</evidence>
<accession>A0ABQ9ZBZ8</accession>
<feature type="compositionally biased region" description="Polar residues" evidence="4">
    <location>
        <begin position="356"/>
        <end position="368"/>
    </location>
</feature>
<keyword evidence="3" id="KW-0963">Cytoplasm</keyword>
<feature type="region of interest" description="Disordered" evidence="4">
    <location>
        <begin position="398"/>
        <end position="424"/>
    </location>
</feature>
<evidence type="ECO:0000256" key="1">
    <source>
        <dbReference type="ARBA" id="ARBA00004496"/>
    </source>
</evidence>
<feature type="compositionally biased region" description="Polar residues" evidence="4">
    <location>
        <begin position="398"/>
        <end position="408"/>
    </location>
</feature>
<dbReference type="PANTHER" id="PTHR12474:SF0">
    <property type="entry name" value="SESTRIN HOMOLOG"/>
    <property type="match status" value="1"/>
</dbReference>
<protein>
    <recommendedName>
        <fullName evidence="7">Sestrin</fullName>
    </recommendedName>
</protein>
<dbReference type="EMBL" id="JAOYFB010000003">
    <property type="protein sequence ID" value="KAK4010413.1"/>
    <property type="molecule type" value="Genomic_DNA"/>
</dbReference>
<evidence type="ECO:0000313" key="5">
    <source>
        <dbReference type="EMBL" id="KAK4010413.1"/>
    </source>
</evidence>
<dbReference type="InterPro" id="IPR006730">
    <property type="entry name" value="Sestrin"/>
</dbReference>
<dbReference type="Gene3D" id="1.20.1290.10">
    <property type="entry name" value="AhpD-like"/>
    <property type="match status" value="1"/>
</dbReference>
<comment type="subcellular location">
    <subcellularLocation>
        <location evidence="1">Cytoplasm</location>
    </subcellularLocation>
</comment>
<reference evidence="5 6" key="1">
    <citation type="journal article" date="2023" name="Nucleic Acids Res.">
        <title>The hologenome of Daphnia magna reveals possible DNA methylation and microbiome-mediated evolution of the host genome.</title>
        <authorList>
            <person name="Chaturvedi A."/>
            <person name="Li X."/>
            <person name="Dhandapani V."/>
            <person name="Marshall H."/>
            <person name="Kissane S."/>
            <person name="Cuenca-Cambronero M."/>
            <person name="Asole G."/>
            <person name="Calvet F."/>
            <person name="Ruiz-Romero M."/>
            <person name="Marangio P."/>
            <person name="Guigo R."/>
            <person name="Rago D."/>
            <person name="Mirbahai L."/>
            <person name="Eastwood N."/>
            <person name="Colbourne J.K."/>
            <person name="Zhou J."/>
            <person name="Mallon E."/>
            <person name="Orsini L."/>
        </authorList>
    </citation>
    <scope>NUCLEOTIDE SEQUENCE [LARGE SCALE GENOMIC DNA]</scope>
    <source>
        <strain evidence="5">LRV0_1</strain>
    </source>
</reference>
<comment type="caution">
    <text evidence="5">The sequence shown here is derived from an EMBL/GenBank/DDBJ whole genome shotgun (WGS) entry which is preliminary data.</text>
</comment>
<comment type="similarity">
    <text evidence="2">Belongs to the sestrin family.</text>
</comment>
<evidence type="ECO:0000313" key="6">
    <source>
        <dbReference type="Proteomes" id="UP001234178"/>
    </source>
</evidence>
<organism evidence="5 6">
    <name type="scientific">Daphnia magna</name>
    <dbReference type="NCBI Taxonomy" id="35525"/>
    <lineage>
        <taxon>Eukaryota</taxon>
        <taxon>Metazoa</taxon>
        <taxon>Ecdysozoa</taxon>
        <taxon>Arthropoda</taxon>
        <taxon>Crustacea</taxon>
        <taxon>Branchiopoda</taxon>
        <taxon>Diplostraca</taxon>
        <taxon>Cladocera</taxon>
        <taxon>Anomopoda</taxon>
        <taxon>Daphniidae</taxon>
        <taxon>Daphnia</taxon>
    </lineage>
</organism>